<sequence length="112" mass="12517">MKISNLTTNQLAVALGLCMLLLSFSYSAEATATERSITTTDVAAPAPENVATYSGCYYLGYCINEPECRKKCTPLGYEWSRCWPPAPSSDSEEQIDPNREIPTRYRCCCYNH</sequence>
<name>A0A4Y7IRG2_PAPSO</name>
<organism evidence="2 3">
    <name type="scientific">Papaver somniferum</name>
    <name type="common">Opium poppy</name>
    <dbReference type="NCBI Taxonomy" id="3469"/>
    <lineage>
        <taxon>Eukaryota</taxon>
        <taxon>Viridiplantae</taxon>
        <taxon>Streptophyta</taxon>
        <taxon>Embryophyta</taxon>
        <taxon>Tracheophyta</taxon>
        <taxon>Spermatophyta</taxon>
        <taxon>Magnoliopsida</taxon>
        <taxon>Ranunculales</taxon>
        <taxon>Papaveraceae</taxon>
        <taxon>Papaveroideae</taxon>
        <taxon>Papaver</taxon>
    </lineage>
</organism>
<evidence type="ECO:0000256" key="1">
    <source>
        <dbReference type="SAM" id="SignalP"/>
    </source>
</evidence>
<keyword evidence="3" id="KW-1185">Reference proteome</keyword>
<feature type="chain" id="PRO_5021248270" evidence="1">
    <location>
        <begin position="31"/>
        <end position="112"/>
    </location>
</feature>
<reference evidence="2 3" key="1">
    <citation type="journal article" date="2018" name="Science">
        <title>The opium poppy genome and morphinan production.</title>
        <authorList>
            <person name="Guo L."/>
            <person name="Winzer T."/>
            <person name="Yang X."/>
            <person name="Li Y."/>
            <person name="Ning Z."/>
            <person name="He Z."/>
            <person name="Teodor R."/>
            <person name="Lu Y."/>
            <person name="Bowser T.A."/>
            <person name="Graham I.A."/>
            <person name="Ye K."/>
        </authorList>
    </citation>
    <scope>NUCLEOTIDE SEQUENCE [LARGE SCALE GENOMIC DNA]</scope>
    <source>
        <strain evidence="3">cv. HN1</strain>
        <tissue evidence="2">Leaves</tissue>
    </source>
</reference>
<gene>
    <name evidence="2" type="ORF">C5167_018513</name>
</gene>
<accession>A0A4Y7IRG2</accession>
<keyword evidence="1" id="KW-0732">Signal</keyword>
<evidence type="ECO:0000313" key="3">
    <source>
        <dbReference type="Proteomes" id="UP000316621"/>
    </source>
</evidence>
<dbReference type="Gramene" id="RZC50079">
    <property type="protein sequence ID" value="RZC50079"/>
    <property type="gene ID" value="C5167_018513"/>
</dbReference>
<protein>
    <submittedName>
        <fullName evidence="2">Uncharacterized protein</fullName>
    </submittedName>
</protein>
<dbReference type="AlphaFoldDB" id="A0A4Y7IRG2"/>
<dbReference type="EMBL" id="CM010716">
    <property type="protein sequence ID" value="RZC50079.1"/>
    <property type="molecule type" value="Genomic_DNA"/>
</dbReference>
<proteinExistence type="predicted"/>
<evidence type="ECO:0000313" key="2">
    <source>
        <dbReference type="EMBL" id="RZC50079.1"/>
    </source>
</evidence>
<feature type="signal peptide" evidence="1">
    <location>
        <begin position="1"/>
        <end position="30"/>
    </location>
</feature>
<dbReference type="OrthoDB" id="10429750at2759"/>
<dbReference type="Proteomes" id="UP000316621">
    <property type="component" value="Chromosome 2"/>
</dbReference>